<evidence type="ECO:0000313" key="5">
    <source>
        <dbReference type="Proteomes" id="UP001162891"/>
    </source>
</evidence>
<dbReference type="Proteomes" id="UP001162891">
    <property type="component" value="Chromosome"/>
</dbReference>
<dbReference type="SUPFAM" id="SSF55874">
    <property type="entry name" value="ATPase domain of HSP90 chaperone/DNA topoisomerase II/histidine kinase"/>
    <property type="match status" value="1"/>
</dbReference>
<dbReference type="Pfam" id="PF00512">
    <property type="entry name" value="HisKA"/>
    <property type="match status" value="1"/>
</dbReference>
<dbReference type="InterPro" id="IPR036890">
    <property type="entry name" value="HATPase_C_sf"/>
</dbReference>
<organism evidence="4 5">
    <name type="scientific">Anaeromyxobacter oryzae</name>
    <dbReference type="NCBI Taxonomy" id="2918170"/>
    <lineage>
        <taxon>Bacteria</taxon>
        <taxon>Pseudomonadati</taxon>
        <taxon>Myxococcota</taxon>
        <taxon>Myxococcia</taxon>
        <taxon>Myxococcales</taxon>
        <taxon>Cystobacterineae</taxon>
        <taxon>Anaeromyxobacteraceae</taxon>
        <taxon>Anaeromyxobacter</taxon>
    </lineage>
</organism>
<dbReference type="Gene3D" id="1.10.287.130">
    <property type="match status" value="1"/>
</dbReference>
<reference evidence="5" key="1">
    <citation type="journal article" date="2022" name="Int. J. Syst. Evol. Microbiol.">
        <title>Anaeromyxobacter oryzae sp. nov., Anaeromyxobacter diazotrophicus sp. nov. and Anaeromyxobacter paludicola sp. nov., isolated from paddy soils.</title>
        <authorList>
            <person name="Itoh H."/>
            <person name="Xu Z."/>
            <person name="Mise K."/>
            <person name="Masuda Y."/>
            <person name="Ushijima N."/>
            <person name="Hayakawa C."/>
            <person name="Shiratori Y."/>
            <person name="Senoo K."/>
        </authorList>
    </citation>
    <scope>NUCLEOTIDE SEQUENCE [LARGE SCALE GENOMIC DNA]</scope>
    <source>
        <strain evidence="5">Red232</strain>
    </source>
</reference>
<dbReference type="SMART" id="SM00388">
    <property type="entry name" value="HisKA"/>
    <property type="match status" value="1"/>
</dbReference>
<dbReference type="InterPro" id="IPR036097">
    <property type="entry name" value="HisK_dim/P_sf"/>
</dbReference>
<dbReference type="RefSeq" id="WP_248357309.1">
    <property type="nucleotide sequence ID" value="NZ_AP025591.1"/>
</dbReference>
<accession>A0ABM7X4U4</accession>
<keyword evidence="5" id="KW-1185">Reference proteome</keyword>
<gene>
    <name evidence="4" type="ORF">AMOR_58300</name>
</gene>
<evidence type="ECO:0000256" key="1">
    <source>
        <dbReference type="ARBA" id="ARBA00000085"/>
    </source>
</evidence>
<comment type="catalytic activity">
    <reaction evidence="1">
        <text>ATP + protein L-histidine = ADP + protein N-phospho-L-histidine.</text>
        <dbReference type="EC" id="2.7.13.3"/>
    </reaction>
</comment>
<evidence type="ECO:0000259" key="3">
    <source>
        <dbReference type="SMART" id="SM00388"/>
    </source>
</evidence>
<sequence length="236" mass="24751">MSAKDDDVPRPEESRERETRGNYLGFVAHEVRNPLSTALWSAELLARMAAEERGGPRGEKLTAMCLRSLGRVRQLIEDHFLSERLDVGGIPIRPESLVIGAVVEEAAGRRPPDVGAVTIDGDASVTLEIDRALLDRALDALLAAAGREAAPVRVTVRSDGGRLALAIAGAPAAADALEDPKKGSPSDLKGRALALPLVRRVAPALGGTLAVEGGAFVLTLPLQAAYTSRPDAAAHP</sequence>
<proteinExistence type="predicted"/>
<evidence type="ECO:0000313" key="4">
    <source>
        <dbReference type="EMBL" id="BDG06834.1"/>
    </source>
</evidence>
<dbReference type="EMBL" id="AP025591">
    <property type="protein sequence ID" value="BDG06834.1"/>
    <property type="molecule type" value="Genomic_DNA"/>
</dbReference>
<dbReference type="EC" id="2.7.13.3" evidence="2"/>
<feature type="domain" description="Signal transduction histidine kinase dimerisation/phosphoacceptor" evidence="3">
    <location>
        <begin position="19"/>
        <end position="88"/>
    </location>
</feature>
<protein>
    <recommendedName>
        <fullName evidence="2">histidine kinase</fullName>
        <ecNumber evidence="2">2.7.13.3</ecNumber>
    </recommendedName>
</protein>
<dbReference type="InterPro" id="IPR003661">
    <property type="entry name" value="HisK_dim/P_dom"/>
</dbReference>
<evidence type="ECO:0000256" key="2">
    <source>
        <dbReference type="ARBA" id="ARBA00012438"/>
    </source>
</evidence>
<dbReference type="CDD" id="cd00082">
    <property type="entry name" value="HisKA"/>
    <property type="match status" value="1"/>
</dbReference>
<dbReference type="SUPFAM" id="SSF47384">
    <property type="entry name" value="Homodimeric domain of signal transducing histidine kinase"/>
    <property type="match status" value="1"/>
</dbReference>
<name>A0ABM7X4U4_9BACT</name>